<accession>A0AAV1CBC4</accession>
<dbReference type="EMBL" id="OX459119">
    <property type="protein sequence ID" value="CAI9092821.1"/>
    <property type="molecule type" value="Genomic_DNA"/>
</dbReference>
<evidence type="ECO:0000313" key="1">
    <source>
        <dbReference type="EMBL" id="CAI9092821.1"/>
    </source>
</evidence>
<sequence>MISLGQLHDELEEAKNLEVRNHAVINQITQGINEIRQRTILEPSEDMRKETKMVREFILGFLVGDVQAVTCMGMLRGLGHNCHLPIERMSKLKKVGRDKWKRVEERCKENHRQESGSWRERK</sequence>
<organism evidence="1 2">
    <name type="scientific">Oldenlandia corymbosa var. corymbosa</name>
    <dbReference type="NCBI Taxonomy" id="529605"/>
    <lineage>
        <taxon>Eukaryota</taxon>
        <taxon>Viridiplantae</taxon>
        <taxon>Streptophyta</taxon>
        <taxon>Embryophyta</taxon>
        <taxon>Tracheophyta</taxon>
        <taxon>Spermatophyta</taxon>
        <taxon>Magnoliopsida</taxon>
        <taxon>eudicotyledons</taxon>
        <taxon>Gunneridae</taxon>
        <taxon>Pentapetalae</taxon>
        <taxon>asterids</taxon>
        <taxon>lamiids</taxon>
        <taxon>Gentianales</taxon>
        <taxon>Rubiaceae</taxon>
        <taxon>Rubioideae</taxon>
        <taxon>Spermacoceae</taxon>
        <taxon>Hedyotis-Oldenlandia complex</taxon>
        <taxon>Oldenlandia</taxon>
    </lineage>
</organism>
<keyword evidence="2" id="KW-1185">Reference proteome</keyword>
<name>A0AAV1CBC4_OLDCO</name>
<gene>
    <name evidence="1" type="ORF">OLC1_LOCUS4394</name>
</gene>
<proteinExistence type="predicted"/>
<protein>
    <submittedName>
        <fullName evidence="1">OLC1v1028158C1</fullName>
    </submittedName>
</protein>
<reference evidence="1" key="1">
    <citation type="submission" date="2023-03" db="EMBL/GenBank/DDBJ databases">
        <authorList>
            <person name="Julca I."/>
        </authorList>
    </citation>
    <scope>NUCLEOTIDE SEQUENCE</scope>
</reference>
<dbReference type="AlphaFoldDB" id="A0AAV1CBC4"/>
<evidence type="ECO:0000313" key="2">
    <source>
        <dbReference type="Proteomes" id="UP001161247"/>
    </source>
</evidence>
<dbReference type="Proteomes" id="UP001161247">
    <property type="component" value="Chromosome 2"/>
</dbReference>